<sequence length="275" mass="30528">MLVLDGHESHKSPAFQEYCEEHDIILLSLLSHSSHLTQSLDIGCFGSLKYSYSRQIKNFIKAHITHITKTEFFQAFKAAYTEATPIPNGKAGFRGAGLIPFNPEIVLSKLDIRIRTPSNRSISADPDIWQSQTPHNPTEALSQSTLVKSHIARHQGSSSTPIFKTVAALAKDTELLTHANTLLAAEVHSLRRANEALSKHRRARKALIRKGGALSVEDGHDILEQENVEDQIRRDEFTNGDSSARRQATIRRCSKCGSASHNARTCQFDLALIDL</sequence>
<dbReference type="Proteomes" id="UP000177798">
    <property type="component" value="Chromosome 4"/>
</dbReference>
<dbReference type="InterPro" id="IPR050863">
    <property type="entry name" value="CenT-Element_Derived"/>
</dbReference>
<dbReference type="InterPro" id="IPR004875">
    <property type="entry name" value="DDE_SF_endonuclease_dom"/>
</dbReference>
<gene>
    <name evidence="2" type="ORF">sscle_04g034610</name>
</gene>
<protein>
    <recommendedName>
        <fullName evidence="1">DDE-1 domain-containing protein</fullName>
    </recommendedName>
</protein>
<proteinExistence type="predicted"/>
<dbReference type="OrthoDB" id="5420958at2759"/>
<evidence type="ECO:0000313" key="3">
    <source>
        <dbReference type="Proteomes" id="UP000177798"/>
    </source>
</evidence>
<dbReference type="EMBL" id="CP017817">
    <property type="protein sequence ID" value="APA08691.1"/>
    <property type="molecule type" value="Genomic_DNA"/>
</dbReference>
<dbReference type="Pfam" id="PF03184">
    <property type="entry name" value="DDE_1"/>
    <property type="match status" value="1"/>
</dbReference>
<dbReference type="PANTHER" id="PTHR19303:SF62">
    <property type="entry name" value="HTH CENPB-TYPE DOMAIN-CONTAINING PROTEIN-RELATED"/>
    <property type="match status" value="1"/>
</dbReference>
<feature type="domain" description="DDE-1" evidence="1">
    <location>
        <begin position="1"/>
        <end position="78"/>
    </location>
</feature>
<dbReference type="PANTHER" id="PTHR19303">
    <property type="entry name" value="TRANSPOSON"/>
    <property type="match status" value="1"/>
</dbReference>
<accession>A0A1D9Q169</accession>
<dbReference type="AlphaFoldDB" id="A0A1D9Q169"/>
<reference evidence="3" key="1">
    <citation type="journal article" date="2017" name="Genome Biol. Evol.">
        <title>The complete genome sequence of the phytopathogenic fungus Sclerotinia sclerotiorum reveals insights into the genome architecture of broad host range pathogens.</title>
        <authorList>
            <person name="Derbyshire M."/>
            <person name="Denton-Giles M."/>
            <person name="Hegedus D."/>
            <person name="Seifbarghy S."/>
            <person name="Rollins J."/>
            <person name="van Kan J."/>
            <person name="Seidl M.F."/>
            <person name="Faino L."/>
            <person name="Mbengue M."/>
            <person name="Navaud O."/>
            <person name="Raffaele S."/>
            <person name="Hammond-Kosack K."/>
            <person name="Heard S."/>
            <person name="Oliver R."/>
        </authorList>
    </citation>
    <scope>NUCLEOTIDE SEQUENCE [LARGE SCALE GENOMIC DNA]</scope>
    <source>
        <strain evidence="3">ATCC 18683 / 1980 / Ss-1</strain>
    </source>
</reference>
<evidence type="ECO:0000313" key="2">
    <source>
        <dbReference type="EMBL" id="APA08691.1"/>
    </source>
</evidence>
<dbReference type="GO" id="GO:0003676">
    <property type="term" value="F:nucleic acid binding"/>
    <property type="evidence" value="ECO:0007669"/>
    <property type="project" value="InterPro"/>
</dbReference>
<name>A0A1D9Q169_SCLS1</name>
<organism evidence="2 3">
    <name type="scientific">Sclerotinia sclerotiorum (strain ATCC 18683 / 1980 / Ss-1)</name>
    <name type="common">White mold</name>
    <name type="synonym">Whetzelinia sclerotiorum</name>
    <dbReference type="NCBI Taxonomy" id="665079"/>
    <lineage>
        <taxon>Eukaryota</taxon>
        <taxon>Fungi</taxon>
        <taxon>Dikarya</taxon>
        <taxon>Ascomycota</taxon>
        <taxon>Pezizomycotina</taxon>
        <taxon>Leotiomycetes</taxon>
        <taxon>Helotiales</taxon>
        <taxon>Sclerotiniaceae</taxon>
        <taxon>Sclerotinia</taxon>
    </lineage>
</organism>
<dbReference type="VEuPathDB" id="FungiDB:sscle_04g034610"/>
<evidence type="ECO:0000259" key="1">
    <source>
        <dbReference type="Pfam" id="PF03184"/>
    </source>
</evidence>